<keyword evidence="2" id="KW-0812">Transmembrane</keyword>
<accession>A0A382DQJ7</accession>
<organism evidence="3">
    <name type="scientific">marine metagenome</name>
    <dbReference type="NCBI Taxonomy" id="408172"/>
    <lineage>
        <taxon>unclassified sequences</taxon>
        <taxon>metagenomes</taxon>
        <taxon>ecological metagenomes</taxon>
    </lineage>
</organism>
<evidence type="ECO:0000256" key="1">
    <source>
        <dbReference type="SAM" id="MobiDB-lite"/>
    </source>
</evidence>
<dbReference type="AlphaFoldDB" id="A0A382DQJ7"/>
<keyword evidence="2" id="KW-1133">Transmembrane helix</keyword>
<protein>
    <submittedName>
        <fullName evidence="3">Uncharacterized protein</fullName>
    </submittedName>
</protein>
<feature type="transmembrane region" description="Helical" evidence="2">
    <location>
        <begin position="7"/>
        <end position="26"/>
    </location>
</feature>
<reference evidence="3" key="1">
    <citation type="submission" date="2018-05" db="EMBL/GenBank/DDBJ databases">
        <authorList>
            <person name="Lanie J.A."/>
            <person name="Ng W.-L."/>
            <person name="Kazmierczak K.M."/>
            <person name="Andrzejewski T.M."/>
            <person name="Davidsen T.M."/>
            <person name="Wayne K.J."/>
            <person name="Tettelin H."/>
            <person name="Glass J.I."/>
            <person name="Rusch D."/>
            <person name="Podicherti R."/>
            <person name="Tsui H.-C.T."/>
            <person name="Winkler M.E."/>
        </authorList>
    </citation>
    <scope>NUCLEOTIDE SEQUENCE</scope>
</reference>
<proteinExistence type="predicted"/>
<evidence type="ECO:0000256" key="2">
    <source>
        <dbReference type="SAM" id="Phobius"/>
    </source>
</evidence>
<sequence length="64" mass="7403">MIIHQRIIAVIALVVSLFLITLDYYYSEKINQKNIGIKLNNQRLDSEQSTNEQHHDEESSPCGM</sequence>
<keyword evidence="2" id="KW-0472">Membrane</keyword>
<dbReference type="EMBL" id="UINC01040509">
    <property type="protein sequence ID" value="SVB40485.1"/>
    <property type="molecule type" value="Genomic_DNA"/>
</dbReference>
<gene>
    <name evidence="3" type="ORF">METZ01_LOCUS193339</name>
</gene>
<name>A0A382DQJ7_9ZZZZ</name>
<feature type="region of interest" description="Disordered" evidence="1">
    <location>
        <begin position="44"/>
        <end position="64"/>
    </location>
</feature>
<evidence type="ECO:0000313" key="3">
    <source>
        <dbReference type="EMBL" id="SVB40485.1"/>
    </source>
</evidence>